<proteinExistence type="predicted"/>
<name>F5RM49_9FIRM</name>
<dbReference type="STRING" id="888060.HMPREF9081_1335"/>
<dbReference type="Proteomes" id="UP000004067">
    <property type="component" value="Unassembled WGS sequence"/>
</dbReference>
<accession>F5RM49</accession>
<organism evidence="1 2">
    <name type="scientific">Centipeda periodontii DSM 2778</name>
    <dbReference type="NCBI Taxonomy" id="888060"/>
    <lineage>
        <taxon>Bacteria</taxon>
        <taxon>Bacillati</taxon>
        <taxon>Bacillota</taxon>
        <taxon>Negativicutes</taxon>
        <taxon>Selenomonadales</taxon>
        <taxon>Selenomonadaceae</taxon>
        <taxon>Centipeda</taxon>
    </lineage>
</organism>
<dbReference type="HOGENOM" id="CLU_3249078_0_0_9"/>
<comment type="caution">
    <text evidence="1">The sequence shown here is derived from an EMBL/GenBank/DDBJ whole genome shotgun (WGS) entry which is preliminary data.</text>
</comment>
<gene>
    <name evidence="1" type="ORF">HMPREF9081_1335</name>
</gene>
<protein>
    <submittedName>
        <fullName evidence="1">Uncharacterized protein</fullName>
    </submittedName>
</protein>
<keyword evidence="2" id="KW-1185">Reference proteome</keyword>
<evidence type="ECO:0000313" key="1">
    <source>
        <dbReference type="EMBL" id="EGK59740.1"/>
    </source>
</evidence>
<dbReference type="EMBL" id="AFHQ01000033">
    <property type="protein sequence ID" value="EGK59740.1"/>
    <property type="molecule type" value="Genomic_DNA"/>
</dbReference>
<dbReference type="AlphaFoldDB" id="F5RM49"/>
<reference evidence="1 2" key="1">
    <citation type="submission" date="2011-04" db="EMBL/GenBank/DDBJ databases">
        <authorList>
            <person name="Muzny D."/>
            <person name="Qin X."/>
            <person name="Deng J."/>
            <person name="Jiang H."/>
            <person name="Liu Y."/>
            <person name="Qu J."/>
            <person name="Song X.-Z."/>
            <person name="Zhang L."/>
            <person name="Thornton R."/>
            <person name="Coyle M."/>
            <person name="Francisco L."/>
            <person name="Jackson L."/>
            <person name="Javaid M."/>
            <person name="Korchina V."/>
            <person name="Kovar C."/>
            <person name="Mata R."/>
            <person name="Mathew T."/>
            <person name="Ngo R."/>
            <person name="Nguyen L."/>
            <person name="Nguyen N."/>
            <person name="Okwuonu G."/>
            <person name="Ongeri F."/>
            <person name="Pham C."/>
            <person name="Simmons D."/>
            <person name="Wilczek-Boney K."/>
            <person name="Hale W."/>
            <person name="Jakkamsetti A."/>
            <person name="Pham P."/>
            <person name="Ruth R."/>
            <person name="San Lucas F."/>
            <person name="Warren J."/>
            <person name="Zhang J."/>
            <person name="Zhao Z."/>
            <person name="Zhou C."/>
            <person name="Zhu D."/>
            <person name="Lee S."/>
            <person name="Bess C."/>
            <person name="Blankenburg K."/>
            <person name="Forbes L."/>
            <person name="Fu Q."/>
            <person name="Gubbala S."/>
            <person name="Hirani K."/>
            <person name="Jayaseelan J.C."/>
            <person name="Lara F."/>
            <person name="Munidasa M."/>
            <person name="Palculict T."/>
            <person name="Patil S."/>
            <person name="Pu L.-L."/>
            <person name="Saada N."/>
            <person name="Tang L."/>
            <person name="Weissenberger G."/>
            <person name="Zhu Y."/>
            <person name="Hemphill L."/>
            <person name="Shang Y."/>
            <person name="Youmans B."/>
            <person name="Ayvaz T."/>
            <person name="Ross M."/>
            <person name="Santibanez J."/>
            <person name="Aqrawi P."/>
            <person name="Gross S."/>
            <person name="Joshi V."/>
            <person name="Fowler G."/>
            <person name="Nazareth L."/>
            <person name="Reid J."/>
            <person name="Worley K."/>
            <person name="Petrosino J."/>
            <person name="Highlander S."/>
            <person name="Gibbs R."/>
        </authorList>
    </citation>
    <scope>NUCLEOTIDE SEQUENCE [LARGE SCALE GENOMIC DNA]</scope>
    <source>
        <strain evidence="1 2">DSM 2778</strain>
    </source>
</reference>
<sequence>MKFKMLRMHLPSLDTTECISRRMLLRLFLAASCSLFNKKLAA</sequence>
<evidence type="ECO:0000313" key="2">
    <source>
        <dbReference type="Proteomes" id="UP000004067"/>
    </source>
</evidence>